<accession>A0A1W0WPC9</accession>
<name>A0A1W0WPC9_HYPEX</name>
<evidence type="ECO:0000313" key="2">
    <source>
        <dbReference type="Proteomes" id="UP000192578"/>
    </source>
</evidence>
<sequence>MAPSLMKPNDKPFACLRPLGNELFGTCGCPVGTQWDAVSCKVIITPGSVRQSSSHRYRNEKAKACFRLQYMGLLFKCTKCHHRLPLLASLIFIAASSSLSHRSVLG</sequence>
<dbReference type="EMBL" id="MTYJ01000067">
    <property type="protein sequence ID" value="OQV17052.1"/>
    <property type="molecule type" value="Genomic_DNA"/>
</dbReference>
<dbReference type="AlphaFoldDB" id="A0A1W0WPC9"/>
<reference evidence="2" key="1">
    <citation type="submission" date="2017-01" db="EMBL/GenBank/DDBJ databases">
        <title>Comparative genomics of anhydrobiosis in the tardigrade Hypsibius dujardini.</title>
        <authorList>
            <person name="Yoshida Y."/>
            <person name="Koutsovoulos G."/>
            <person name="Laetsch D."/>
            <person name="Stevens L."/>
            <person name="Kumar S."/>
            <person name="Horikawa D."/>
            <person name="Ishino K."/>
            <person name="Komine S."/>
            <person name="Tomita M."/>
            <person name="Blaxter M."/>
            <person name="Arakawa K."/>
        </authorList>
    </citation>
    <scope>NUCLEOTIDE SEQUENCE [LARGE SCALE GENOMIC DNA]</scope>
    <source>
        <strain evidence="2">Z151</strain>
    </source>
</reference>
<organism evidence="1 2">
    <name type="scientific">Hypsibius exemplaris</name>
    <name type="common">Freshwater tardigrade</name>
    <dbReference type="NCBI Taxonomy" id="2072580"/>
    <lineage>
        <taxon>Eukaryota</taxon>
        <taxon>Metazoa</taxon>
        <taxon>Ecdysozoa</taxon>
        <taxon>Tardigrada</taxon>
        <taxon>Eutardigrada</taxon>
        <taxon>Parachela</taxon>
        <taxon>Hypsibioidea</taxon>
        <taxon>Hypsibiidae</taxon>
        <taxon>Hypsibius</taxon>
    </lineage>
</organism>
<evidence type="ECO:0000313" key="1">
    <source>
        <dbReference type="EMBL" id="OQV17052.1"/>
    </source>
</evidence>
<proteinExistence type="predicted"/>
<protein>
    <submittedName>
        <fullName evidence="1">Uncharacterized protein</fullName>
    </submittedName>
</protein>
<comment type="caution">
    <text evidence="1">The sequence shown here is derived from an EMBL/GenBank/DDBJ whole genome shotgun (WGS) entry which is preliminary data.</text>
</comment>
<dbReference type="OrthoDB" id="10668309at2759"/>
<keyword evidence="2" id="KW-1185">Reference proteome</keyword>
<gene>
    <name evidence="1" type="ORF">BV898_08914</name>
</gene>
<dbReference type="Proteomes" id="UP000192578">
    <property type="component" value="Unassembled WGS sequence"/>
</dbReference>